<dbReference type="InterPro" id="IPR011250">
    <property type="entry name" value="OMP/PagP_B-barrel"/>
</dbReference>
<dbReference type="Proteomes" id="UP000290378">
    <property type="component" value="Unassembled WGS sequence"/>
</dbReference>
<keyword evidence="2" id="KW-1185">Reference proteome</keyword>
<gene>
    <name evidence="1" type="ORF">CP963_07290</name>
</gene>
<organism evidence="1 2">
    <name type="scientific">Arcobacter cloacae</name>
    <dbReference type="NCBI Taxonomy" id="1054034"/>
    <lineage>
        <taxon>Bacteria</taxon>
        <taxon>Pseudomonadati</taxon>
        <taxon>Campylobacterota</taxon>
        <taxon>Epsilonproteobacteria</taxon>
        <taxon>Campylobacterales</taxon>
        <taxon>Arcobacteraceae</taxon>
        <taxon>Arcobacter</taxon>
    </lineage>
</organism>
<sequence>MKKSLVMATLVAASTSMMAMDLQYFLGAGAGASWNKSESSIQTPGYVFVNSNSTTDSDRNSSALMILKGGAILDNTHRLSFSYAPAFHSDANVHNFMAGYDYLIPVNNDSRFYVGAHAGISSFKGKDDISNFDMSGFAYGTQLGYIYDLTKNIEFEIGGMYTKHNLDKTGRILANDGTPISMKLEVKDAISTFAGINYKF</sequence>
<evidence type="ECO:0000313" key="1">
    <source>
        <dbReference type="EMBL" id="RXI41194.1"/>
    </source>
</evidence>
<comment type="caution">
    <text evidence="1">The sequence shown here is derived from an EMBL/GenBank/DDBJ whole genome shotgun (WGS) entry which is preliminary data.</text>
</comment>
<dbReference type="EMBL" id="NXII01000008">
    <property type="protein sequence ID" value="RXI41194.1"/>
    <property type="molecule type" value="Genomic_DNA"/>
</dbReference>
<accession>A0A6M8NQU5</accession>
<dbReference type="Gene3D" id="2.40.160.20">
    <property type="match status" value="1"/>
</dbReference>
<name>A0A6M8NQU5_9BACT</name>
<dbReference type="SUPFAM" id="SSF56925">
    <property type="entry name" value="OMPA-like"/>
    <property type="match status" value="1"/>
</dbReference>
<proteinExistence type="predicted"/>
<evidence type="ECO:0000313" key="2">
    <source>
        <dbReference type="Proteomes" id="UP000290378"/>
    </source>
</evidence>
<dbReference type="RefSeq" id="WP_129013533.1">
    <property type="nucleotide sequence ID" value="NZ_CBCSEI010000008.1"/>
</dbReference>
<dbReference type="AlphaFoldDB" id="A0A6M8NQU5"/>
<reference evidence="1 2" key="1">
    <citation type="submission" date="2017-09" db="EMBL/GenBank/DDBJ databases">
        <title>Genomics of the genus Arcobacter.</title>
        <authorList>
            <person name="Perez-Cataluna A."/>
            <person name="Figueras M.J."/>
            <person name="Salas-Masso N."/>
        </authorList>
    </citation>
    <scope>NUCLEOTIDE SEQUENCE [LARGE SCALE GENOMIC DNA]</scope>
    <source>
        <strain evidence="1 2">CECT 7834</strain>
    </source>
</reference>
<protein>
    <submittedName>
        <fullName evidence="1">Uncharacterized protein</fullName>
    </submittedName>
</protein>